<organism evidence="5 6">
    <name type="scientific">Linum tenue</name>
    <dbReference type="NCBI Taxonomy" id="586396"/>
    <lineage>
        <taxon>Eukaryota</taxon>
        <taxon>Viridiplantae</taxon>
        <taxon>Streptophyta</taxon>
        <taxon>Embryophyta</taxon>
        <taxon>Tracheophyta</taxon>
        <taxon>Spermatophyta</taxon>
        <taxon>Magnoliopsida</taxon>
        <taxon>eudicotyledons</taxon>
        <taxon>Gunneridae</taxon>
        <taxon>Pentapetalae</taxon>
        <taxon>rosids</taxon>
        <taxon>fabids</taxon>
        <taxon>Malpighiales</taxon>
        <taxon>Linaceae</taxon>
        <taxon>Linum</taxon>
    </lineage>
</organism>
<gene>
    <name evidence="5" type="ORF">LITE_LOCUS2705</name>
</gene>
<dbReference type="InterPro" id="IPR018467">
    <property type="entry name" value="CCT_CS"/>
</dbReference>
<feature type="region of interest" description="Disordered" evidence="3">
    <location>
        <begin position="1"/>
        <end position="37"/>
    </location>
</feature>
<dbReference type="InterPro" id="IPR010399">
    <property type="entry name" value="Tify_dom"/>
</dbReference>
<feature type="region of interest" description="Disordered" evidence="3">
    <location>
        <begin position="361"/>
        <end position="383"/>
    </location>
</feature>
<feature type="region of interest" description="Disordered" evidence="3">
    <location>
        <begin position="281"/>
        <end position="343"/>
    </location>
</feature>
<evidence type="ECO:0000313" key="5">
    <source>
        <dbReference type="EMBL" id="CAI0380504.1"/>
    </source>
</evidence>
<comment type="similarity">
    <text evidence="1 2">Belongs to the TIFY/JAZ family.</text>
</comment>
<feature type="compositionally biased region" description="Low complexity" evidence="3">
    <location>
        <begin position="241"/>
        <end position="260"/>
    </location>
</feature>
<evidence type="ECO:0000313" key="6">
    <source>
        <dbReference type="Proteomes" id="UP001154282"/>
    </source>
</evidence>
<comment type="caution">
    <text evidence="5">The sequence shown here is derived from an EMBL/GenBank/DDBJ whole genome shotgun (WGS) entry which is preliminary data.</text>
</comment>
<feature type="compositionally biased region" description="Polar residues" evidence="3">
    <location>
        <begin position="365"/>
        <end position="383"/>
    </location>
</feature>
<feature type="domain" description="Tify" evidence="4">
    <location>
        <begin position="210"/>
        <end position="245"/>
    </location>
</feature>
<dbReference type="Pfam" id="PF09425">
    <property type="entry name" value="Jas_motif"/>
    <property type="match status" value="1"/>
</dbReference>
<name>A0AAV0H5E6_9ROSI</name>
<dbReference type="GO" id="GO:0031347">
    <property type="term" value="P:regulation of defense response"/>
    <property type="evidence" value="ECO:0007669"/>
    <property type="project" value="UniProtKB-UniRule"/>
</dbReference>
<sequence length="383" mass="40473">MERDFMGLGSQHLMKEETPADSSAAKDSVTMRNSGGAQWSFSSHKVSAVPQFLSFQTAPEDKPRKSVFDPVASSSFMSISNADTFDSGNKRGSASFMQKNWMLDKEAGSHHRTMAARPVQQHNIDAFPVGSTRDIRMFPLSNGHQIQPVPLSLGTPVLPSHFASASHSGFGNSVSIQPLGGVPITIPIPVVPATTSSVIGTTDLRNTPKFSGSSAQLTIFYAGSVCVYDEVSPEQAQAVMSMARRSGSSPSRSNRPVSSRTAQMQPAIQTSLSLDHHFAANKFSKTPPGSSMPSPISVSSSTSSESGTARSLVTSSSIHVESSSIPTSSCAGPAPIAGLPQQVRIPQARKASLARFLEKRKERVSSASPYAASKNSSEGDVCA</sequence>
<comment type="subcellular location">
    <subcellularLocation>
        <location evidence="2">Nucleus</location>
    </subcellularLocation>
</comment>
<dbReference type="Proteomes" id="UP001154282">
    <property type="component" value="Unassembled WGS sequence"/>
</dbReference>
<dbReference type="GO" id="GO:2000022">
    <property type="term" value="P:regulation of jasmonic acid mediated signaling pathway"/>
    <property type="evidence" value="ECO:0007669"/>
    <property type="project" value="UniProtKB-UniRule"/>
</dbReference>
<feature type="compositionally biased region" description="Low complexity" evidence="3">
    <location>
        <begin position="287"/>
        <end position="329"/>
    </location>
</feature>
<dbReference type="AlphaFoldDB" id="A0AAV0H5E6"/>
<dbReference type="GO" id="GO:0005634">
    <property type="term" value="C:nucleus"/>
    <property type="evidence" value="ECO:0007669"/>
    <property type="project" value="UniProtKB-SubCell"/>
</dbReference>
<keyword evidence="2" id="KW-0539">Nucleus</keyword>
<dbReference type="SMART" id="SM00979">
    <property type="entry name" value="TIFY"/>
    <property type="match status" value="1"/>
</dbReference>
<reference evidence="5" key="1">
    <citation type="submission" date="2022-08" db="EMBL/GenBank/DDBJ databases">
        <authorList>
            <person name="Gutierrez-Valencia J."/>
        </authorList>
    </citation>
    <scope>NUCLEOTIDE SEQUENCE</scope>
</reference>
<dbReference type="PROSITE" id="PS51320">
    <property type="entry name" value="TIFY"/>
    <property type="match status" value="1"/>
</dbReference>
<accession>A0AAV0H5E6</accession>
<proteinExistence type="inferred from homology"/>
<dbReference type="EMBL" id="CAMGYJ010000002">
    <property type="protein sequence ID" value="CAI0380504.1"/>
    <property type="molecule type" value="Genomic_DNA"/>
</dbReference>
<keyword evidence="6" id="KW-1185">Reference proteome</keyword>
<evidence type="ECO:0000256" key="2">
    <source>
        <dbReference type="RuleBase" id="RU369065"/>
    </source>
</evidence>
<dbReference type="PANTHER" id="PTHR33077">
    <property type="entry name" value="PROTEIN TIFY 4A-RELATED-RELATED"/>
    <property type="match status" value="1"/>
</dbReference>
<dbReference type="InterPro" id="IPR040390">
    <property type="entry name" value="TIFY/JAZ"/>
</dbReference>
<protein>
    <recommendedName>
        <fullName evidence="2">Protein TIFY</fullName>
    </recommendedName>
    <alternativeName>
        <fullName evidence="2">Jasmonate ZIM domain-containing protein</fullName>
    </alternativeName>
</protein>
<dbReference type="PANTHER" id="PTHR33077:SF90">
    <property type="entry name" value="PROTEIN TIFY 7"/>
    <property type="match status" value="1"/>
</dbReference>
<comment type="function">
    <text evidence="2">Repressor of jasmonate responses.</text>
</comment>
<keyword evidence="2" id="KW-1184">Jasmonic acid signaling pathway</keyword>
<evidence type="ECO:0000256" key="3">
    <source>
        <dbReference type="SAM" id="MobiDB-lite"/>
    </source>
</evidence>
<evidence type="ECO:0000256" key="1">
    <source>
        <dbReference type="ARBA" id="ARBA00008614"/>
    </source>
</evidence>
<comment type="domain">
    <text evidence="2">The jas domain is required for interaction with COI1.</text>
</comment>
<dbReference type="Pfam" id="PF06200">
    <property type="entry name" value="tify"/>
    <property type="match status" value="1"/>
</dbReference>
<feature type="region of interest" description="Disordered" evidence="3">
    <location>
        <begin position="239"/>
        <end position="264"/>
    </location>
</feature>
<evidence type="ECO:0000259" key="4">
    <source>
        <dbReference type="PROSITE" id="PS51320"/>
    </source>
</evidence>
<dbReference type="GO" id="GO:0009611">
    <property type="term" value="P:response to wounding"/>
    <property type="evidence" value="ECO:0007669"/>
    <property type="project" value="UniProtKB-UniRule"/>
</dbReference>